<evidence type="ECO:0000313" key="1">
    <source>
        <dbReference type="EMBL" id="CAD7002524.1"/>
    </source>
</evidence>
<dbReference type="Proteomes" id="UP000606786">
    <property type="component" value="Unassembled WGS sequence"/>
</dbReference>
<dbReference type="AlphaFoldDB" id="A0A811UV16"/>
<accession>A0A811UV16</accession>
<protein>
    <submittedName>
        <fullName evidence="1">(Mediterranean fruit fly) hypothetical protein</fullName>
    </submittedName>
</protein>
<reference evidence="1" key="1">
    <citation type="submission" date="2020-11" db="EMBL/GenBank/DDBJ databases">
        <authorList>
            <person name="Whitehead M."/>
        </authorList>
    </citation>
    <scope>NUCLEOTIDE SEQUENCE</scope>
    <source>
        <strain evidence="1">EGII</strain>
    </source>
</reference>
<comment type="caution">
    <text evidence="1">The sequence shown here is derived from an EMBL/GenBank/DDBJ whole genome shotgun (WGS) entry which is preliminary data.</text>
</comment>
<sequence length="146" mass="17026">MRGHIKWQRFGIWNLLEISPKIPKAANLETPTSGCWLCWLLVVGWRWQVHHTANDASHQLDTFKCSHSHTTGQDKSLQQQCIQASMELPSRRTHRAQSAANFICCTQCGIVPQRIAFRYCLELQKQQWSLEMFFSAGGWWLAHPYW</sequence>
<proteinExistence type="predicted"/>
<name>A0A811UV16_CERCA</name>
<evidence type="ECO:0000313" key="2">
    <source>
        <dbReference type="Proteomes" id="UP000606786"/>
    </source>
</evidence>
<gene>
    <name evidence="1" type="ORF">CCAP1982_LOCUS11013</name>
</gene>
<dbReference type="EMBL" id="CAJHJT010000034">
    <property type="protein sequence ID" value="CAD7002524.1"/>
    <property type="molecule type" value="Genomic_DNA"/>
</dbReference>
<organism evidence="1 2">
    <name type="scientific">Ceratitis capitata</name>
    <name type="common">Mediterranean fruit fly</name>
    <name type="synonym">Tephritis capitata</name>
    <dbReference type="NCBI Taxonomy" id="7213"/>
    <lineage>
        <taxon>Eukaryota</taxon>
        <taxon>Metazoa</taxon>
        <taxon>Ecdysozoa</taxon>
        <taxon>Arthropoda</taxon>
        <taxon>Hexapoda</taxon>
        <taxon>Insecta</taxon>
        <taxon>Pterygota</taxon>
        <taxon>Neoptera</taxon>
        <taxon>Endopterygota</taxon>
        <taxon>Diptera</taxon>
        <taxon>Brachycera</taxon>
        <taxon>Muscomorpha</taxon>
        <taxon>Tephritoidea</taxon>
        <taxon>Tephritidae</taxon>
        <taxon>Ceratitis</taxon>
        <taxon>Ceratitis</taxon>
    </lineage>
</organism>
<keyword evidence="2" id="KW-1185">Reference proteome</keyword>